<dbReference type="InterPro" id="IPR048061">
    <property type="entry name" value="GmtX-like"/>
</dbReference>
<comment type="caution">
    <text evidence="1">The sequence shown here is derived from an EMBL/GenBank/DDBJ whole genome shotgun (WGS) entry which is preliminary data.</text>
</comment>
<sequence>MSEQLTTPQETFERLINEASDARRKRSLDALNEACRLLHERGSSDFSYKTIVTLGQDRGLSVPGEKSIVNATGAHYRELIQAWKLNSVAGKANRKVAPNDWIEKIDDPVLRLSVALLAKELRAIKTKIARQEKANGAPIYLGASQVQGQGTSKQPNLNAAELDALKAAIDPSVLSPLGYSIGSRGEVVDAKGRKIHKPGFRDAIEKILSVQVK</sequence>
<dbReference type="Proteomes" id="UP000669060">
    <property type="component" value="Unassembled WGS sequence"/>
</dbReference>
<accession>A0ABS3TJZ7</accession>
<organism evidence="1 2">
    <name type="scientific">Pseudomonas schmalbachii</name>
    <dbReference type="NCBI Taxonomy" id="2816993"/>
    <lineage>
        <taxon>Bacteria</taxon>
        <taxon>Pseudomonadati</taxon>
        <taxon>Pseudomonadota</taxon>
        <taxon>Gammaproteobacteria</taxon>
        <taxon>Pseudomonadales</taxon>
        <taxon>Pseudomonadaceae</taxon>
        <taxon>Pseudomonas</taxon>
    </lineage>
</organism>
<evidence type="ECO:0000313" key="2">
    <source>
        <dbReference type="Proteomes" id="UP000669060"/>
    </source>
</evidence>
<keyword evidence="2" id="KW-1185">Reference proteome</keyword>
<gene>
    <name evidence="1" type="ORF">JFY56_01945</name>
</gene>
<name>A0ABS3TJZ7_9PSED</name>
<dbReference type="EMBL" id="JAELYA010000001">
    <property type="protein sequence ID" value="MBO3273984.1"/>
    <property type="molecule type" value="Genomic_DNA"/>
</dbReference>
<reference evidence="1 2" key="1">
    <citation type="submission" date="2020-12" db="EMBL/GenBank/DDBJ databases">
        <title>Pseudomonas schmalbachii sp. nov. isolated from millipede gut.</title>
        <authorList>
            <person name="Shelomi M."/>
        </authorList>
    </citation>
    <scope>NUCLEOTIDE SEQUENCE [LARGE SCALE GENOMIC DNA]</scope>
    <source>
        <strain evidence="1 2">Milli4</strain>
    </source>
</reference>
<protein>
    <recommendedName>
        <fullName evidence="3">Alpha/beta hydrolase</fullName>
    </recommendedName>
</protein>
<dbReference type="NCBIfam" id="NF040692">
    <property type="entry name" value="recomb_assoc"/>
    <property type="match status" value="1"/>
</dbReference>
<dbReference type="RefSeq" id="WP_208311801.1">
    <property type="nucleotide sequence ID" value="NZ_JAELYA010000001.1"/>
</dbReference>
<proteinExistence type="predicted"/>
<evidence type="ECO:0000313" key="1">
    <source>
        <dbReference type="EMBL" id="MBO3273984.1"/>
    </source>
</evidence>
<evidence type="ECO:0008006" key="3">
    <source>
        <dbReference type="Google" id="ProtNLM"/>
    </source>
</evidence>